<evidence type="ECO:0000313" key="3">
    <source>
        <dbReference type="Proteomes" id="UP000426235"/>
    </source>
</evidence>
<evidence type="ECO:0008006" key="4">
    <source>
        <dbReference type="Google" id="ProtNLM"/>
    </source>
</evidence>
<keyword evidence="3" id="KW-1185">Reference proteome</keyword>
<sequence length="321" mass="35225">MSKPRFLPVFVVCSLLTACASIDKGDAAKLAEEGKATTQEVVRKNDLVAESFITKNQWQLVQRQLRCSDYKDEVKCISDSSNSADEKILVELSESTSSYLALLNKTSIALNKVYDDYYKLATYDDTEDIKSSAKDSIALTNQLIGAANKLSGKQFSPVAEERSEKVGKGLGFIANTYRNHNLVKYNQALCDMSDGLLYGIKTMNEKILPAHYQQIASMKSSISKYLIKTGIVSPSNALTPLVGQVMPGVPMANPYTGNNRKVVDSAAATYLKATGSRQDKLDLAERNKSITDLNKLMDDHVKLGAVKRKEITTNQAAAARF</sequence>
<evidence type="ECO:0000256" key="1">
    <source>
        <dbReference type="SAM" id="SignalP"/>
    </source>
</evidence>
<gene>
    <name evidence="2" type="ORF">GPJ81_12060</name>
</gene>
<dbReference type="EMBL" id="CP046621">
    <property type="protein sequence ID" value="QGW77383.1"/>
    <property type="molecule type" value="Genomic_DNA"/>
</dbReference>
<accession>A0A6I6GSC8</accession>
<organism evidence="2 3">
    <name type="scientific">Pseudomonas alkylphenolica</name>
    <dbReference type="NCBI Taxonomy" id="237609"/>
    <lineage>
        <taxon>Bacteria</taxon>
        <taxon>Pseudomonadati</taxon>
        <taxon>Pseudomonadota</taxon>
        <taxon>Gammaproteobacteria</taxon>
        <taxon>Pseudomonadales</taxon>
        <taxon>Pseudomonadaceae</taxon>
        <taxon>Pseudomonas</taxon>
    </lineage>
</organism>
<dbReference type="AlphaFoldDB" id="A0A6I6GSC8"/>
<dbReference type="RefSeq" id="WP_157192378.1">
    <property type="nucleotide sequence ID" value="NZ_CP046621.1"/>
</dbReference>
<protein>
    <recommendedName>
        <fullName evidence="4">Lipoprotein</fullName>
    </recommendedName>
</protein>
<dbReference type="Proteomes" id="UP000426235">
    <property type="component" value="Chromosome"/>
</dbReference>
<feature type="chain" id="PRO_5026127325" description="Lipoprotein" evidence="1">
    <location>
        <begin position="21"/>
        <end position="321"/>
    </location>
</feature>
<proteinExistence type="predicted"/>
<reference evidence="2" key="1">
    <citation type="submission" date="2019-12" db="EMBL/GenBank/DDBJ databases">
        <title>Hybrid Genome Assemblies of two High G+C Isolates from Undergraduate Microbiology Courses.</title>
        <authorList>
            <person name="Ne Ville C.J."/>
            <person name="Enright D."/>
            <person name="Hernandez I."/>
            <person name="Dodsworth J."/>
            <person name="Orwin P.M."/>
        </authorList>
    </citation>
    <scope>NUCLEOTIDE SEQUENCE [LARGE SCALE GENOMIC DNA]</scope>
    <source>
        <strain evidence="2">Neo</strain>
    </source>
</reference>
<name>A0A6I6GSC8_9PSED</name>
<dbReference type="PROSITE" id="PS51257">
    <property type="entry name" value="PROKAR_LIPOPROTEIN"/>
    <property type="match status" value="1"/>
</dbReference>
<evidence type="ECO:0000313" key="2">
    <source>
        <dbReference type="EMBL" id="QGW77383.1"/>
    </source>
</evidence>
<feature type="signal peptide" evidence="1">
    <location>
        <begin position="1"/>
        <end position="20"/>
    </location>
</feature>
<keyword evidence="1" id="KW-0732">Signal</keyword>